<dbReference type="NCBIfam" id="TIGR02861">
    <property type="entry name" value="SASP_H"/>
    <property type="match status" value="1"/>
</dbReference>
<keyword evidence="3 4" id="KW-0749">Sporulation</keyword>
<evidence type="ECO:0000256" key="2">
    <source>
        <dbReference type="ARBA" id="ARBA00006573"/>
    </source>
</evidence>
<accession>A0A417YN38</accession>
<dbReference type="Pfam" id="PF08141">
    <property type="entry name" value="SspH"/>
    <property type="match status" value="1"/>
</dbReference>
<name>A0A417YN38_9BACI</name>
<dbReference type="EMBL" id="QWEH01000001">
    <property type="protein sequence ID" value="RHW35232.1"/>
    <property type="molecule type" value="Genomic_DNA"/>
</dbReference>
<comment type="similarity">
    <text evidence="2 4">Belongs to the SspH family.</text>
</comment>
<evidence type="ECO:0000256" key="1">
    <source>
        <dbReference type="ARBA" id="ARBA00004288"/>
    </source>
</evidence>
<evidence type="ECO:0000313" key="6">
    <source>
        <dbReference type="Proteomes" id="UP000285456"/>
    </source>
</evidence>
<reference evidence="5 6" key="1">
    <citation type="journal article" date="2007" name="Int. J. Syst. Evol. Microbiol.">
        <title>Oceanobacillus profundus sp. nov., isolated from a deep-sea sediment core.</title>
        <authorList>
            <person name="Kim Y.G."/>
            <person name="Choi D.H."/>
            <person name="Hyun S."/>
            <person name="Cho B.C."/>
        </authorList>
    </citation>
    <scope>NUCLEOTIDE SEQUENCE [LARGE SCALE GENOMIC DNA]</scope>
    <source>
        <strain evidence="5 6">DSM 18246</strain>
    </source>
</reference>
<dbReference type="GO" id="GO:0030436">
    <property type="term" value="P:asexual sporulation"/>
    <property type="evidence" value="ECO:0007669"/>
    <property type="project" value="UniProtKB-UniRule"/>
</dbReference>
<comment type="caution">
    <text evidence="5">The sequence shown here is derived from an EMBL/GenBank/DDBJ whole genome shotgun (WGS) entry which is preliminary data.</text>
</comment>
<protein>
    <recommendedName>
        <fullName evidence="4">Small, acid-soluble spore protein H</fullName>
        <shortName evidence="4">SASP H</shortName>
    </recommendedName>
</protein>
<dbReference type="InterPro" id="IPR012610">
    <property type="entry name" value="SASP_SspH"/>
</dbReference>
<proteinExistence type="evidence at transcript level"/>
<dbReference type="RefSeq" id="WP_095310584.1">
    <property type="nucleotide sequence ID" value="NZ_JAMAWL010000006.1"/>
</dbReference>
<dbReference type="Proteomes" id="UP000285456">
    <property type="component" value="Unassembled WGS sequence"/>
</dbReference>
<dbReference type="GO" id="GO:0042601">
    <property type="term" value="C:endospore-forming forespore"/>
    <property type="evidence" value="ECO:0007669"/>
    <property type="project" value="InterPro"/>
</dbReference>
<dbReference type="OrthoDB" id="1683648at2"/>
<evidence type="ECO:0000313" key="5">
    <source>
        <dbReference type="EMBL" id="RHW35232.1"/>
    </source>
</evidence>
<comment type="subcellular location">
    <subcellularLocation>
        <location evidence="1 4">Spore core</location>
    </subcellularLocation>
</comment>
<evidence type="ECO:0000256" key="4">
    <source>
        <dbReference type="HAMAP-Rule" id="MF_00667"/>
    </source>
</evidence>
<organism evidence="5 6">
    <name type="scientific">Oceanobacillus profundus</name>
    <dbReference type="NCBI Taxonomy" id="372463"/>
    <lineage>
        <taxon>Bacteria</taxon>
        <taxon>Bacillati</taxon>
        <taxon>Bacillota</taxon>
        <taxon>Bacilli</taxon>
        <taxon>Bacillales</taxon>
        <taxon>Bacillaceae</taxon>
        <taxon>Oceanobacillus</taxon>
    </lineage>
</organism>
<dbReference type="AlphaFoldDB" id="A0A417YN38"/>
<dbReference type="HAMAP" id="MF_00667">
    <property type="entry name" value="SspH"/>
    <property type="match status" value="1"/>
</dbReference>
<keyword evidence="6" id="KW-1185">Reference proteome</keyword>
<sequence length="63" mass="7144">MNRQRALEILESIEMVNVNFRGIPVYIQSLDANQETATVFPLDNMNHEQSVELAGLDEIQLGK</sequence>
<gene>
    <name evidence="4" type="primary">sspH</name>
    <name evidence="5" type="ORF">D1B32_01025</name>
</gene>
<comment type="induction">
    <text evidence="4">Expressed only in the forespore compartment of sporulating cells.</text>
</comment>
<dbReference type="GO" id="GO:0030435">
    <property type="term" value="P:sporulation resulting in formation of a cellular spore"/>
    <property type="evidence" value="ECO:0007669"/>
    <property type="project" value="UniProtKB-KW"/>
</dbReference>
<evidence type="ECO:0000256" key="3">
    <source>
        <dbReference type="ARBA" id="ARBA00022969"/>
    </source>
</evidence>